<comment type="caution">
    <text evidence="1">The sequence shown here is derived from an EMBL/GenBank/DDBJ whole genome shotgun (WGS) entry which is preliminary data.</text>
</comment>
<organism evidence="1 2">
    <name type="scientific">Allacma fusca</name>
    <dbReference type="NCBI Taxonomy" id="39272"/>
    <lineage>
        <taxon>Eukaryota</taxon>
        <taxon>Metazoa</taxon>
        <taxon>Ecdysozoa</taxon>
        <taxon>Arthropoda</taxon>
        <taxon>Hexapoda</taxon>
        <taxon>Collembola</taxon>
        <taxon>Symphypleona</taxon>
        <taxon>Sminthuridae</taxon>
        <taxon>Allacma</taxon>
    </lineage>
</organism>
<dbReference type="PANTHER" id="PTHR47331:SF5">
    <property type="entry name" value="RIBONUCLEASE H"/>
    <property type="match status" value="1"/>
</dbReference>
<gene>
    <name evidence="1" type="ORF">AFUS01_LOCUS39503</name>
</gene>
<dbReference type="Proteomes" id="UP000708208">
    <property type="component" value="Unassembled WGS sequence"/>
</dbReference>
<keyword evidence="2" id="KW-1185">Reference proteome</keyword>
<accession>A0A8J2LCS3</accession>
<reference evidence="1" key="1">
    <citation type="submission" date="2021-06" db="EMBL/GenBank/DDBJ databases">
        <authorList>
            <person name="Hodson N. C."/>
            <person name="Mongue J. A."/>
            <person name="Jaron S. K."/>
        </authorList>
    </citation>
    <scope>NUCLEOTIDE SEQUENCE</scope>
</reference>
<evidence type="ECO:0000313" key="1">
    <source>
        <dbReference type="EMBL" id="CAG7829646.1"/>
    </source>
</evidence>
<dbReference type="EMBL" id="CAJVCH010552399">
    <property type="protein sequence ID" value="CAG7829646.1"/>
    <property type="molecule type" value="Genomic_DNA"/>
</dbReference>
<sequence length="216" mass="23625">MNKPSPNEIKPAAPKNHHIGANESQCPFCEESHPANRCEVFTSKDFRGKQELARETSVCYNSLRTGHSVKKCLSSHCRKCGRYHNTLLHYESIQVENKPREANSCLGHPSDPASVLLATFLVRVADSNGVAHEMGALLNNGSQTSFISTGCVRRVGMKAESSNISITGIGQARVATENERVSLKITSRYSPKTHIKIDAILNKVTGELPSLALNKN</sequence>
<dbReference type="OrthoDB" id="5987340at2759"/>
<protein>
    <submittedName>
        <fullName evidence="1">Uncharacterized protein</fullName>
    </submittedName>
</protein>
<proteinExistence type="predicted"/>
<dbReference type="AlphaFoldDB" id="A0A8J2LCS3"/>
<dbReference type="PANTHER" id="PTHR47331">
    <property type="entry name" value="PHD-TYPE DOMAIN-CONTAINING PROTEIN"/>
    <property type="match status" value="1"/>
</dbReference>
<evidence type="ECO:0000313" key="2">
    <source>
        <dbReference type="Proteomes" id="UP000708208"/>
    </source>
</evidence>
<name>A0A8J2LCS3_9HEXA</name>